<dbReference type="Proteomes" id="UP001055811">
    <property type="component" value="Linkage Group LG05"/>
</dbReference>
<dbReference type="EMBL" id="CM042013">
    <property type="protein sequence ID" value="KAI3737710.1"/>
    <property type="molecule type" value="Genomic_DNA"/>
</dbReference>
<evidence type="ECO:0000313" key="2">
    <source>
        <dbReference type="Proteomes" id="UP001055811"/>
    </source>
</evidence>
<evidence type="ECO:0000313" key="1">
    <source>
        <dbReference type="EMBL" id="KAI3737710.1"/>
    </source>
</evidence>
<comment type="caution">
    <text evidence="1">The sequence shown here is derived from an EMBL/GenBank/DDBJ whole genome shotgun (WGS) entry which is preliminary data.</text>
</comment>
<sequence>MNSRSEVGACQDCIPLIVFPFSGASLPVTPFSFIFSICRLKQISLIQITCRGQSCKFISRFLFLHDGPINRFSLSTSYLQSSPDVDQWLPFLSRKDVKELVLQLGEGECFRAPSFLSGTIADVAVFVQVAGGDGTAGWLLGVVSDLKLSHPPPIATVPLGTGNNLPFAFGWGKKNPGTNRESVLKFLEQVIEGKEMEIDSIDTIRSNALVSKHLEIGRGHARSDRTEHTSASADIIQSKKVKLKVFDKISRSFCSGEDILLLHHLVVSLPNRFTGSVVAAASHSFDTAKNCSENSCLIDIPSAISSPHDPTIDGFVSSTIPPSPVAHHPTINSSMVPFSLAANRQPLPYDLPFPQLQCSEARTIEFIMVGTTKGCFVVAIQPRSNLEFWVHEPLTANDFASPPLLLPPSLLHPFGKMSLQSWNPYIS</sequence>
<gene>
    <name evidence="1" type="ORF">L2E82_27720</name>
</gene>
<reference evidence="1 2" key="2">
    <citation type="journal article" date="2022" name="Mol. Ecol. Resour.">
        <title>The genomes of chicory, endive, great burdock and yacon provide insights into Asteraceae paleo-polyploidization history and plant inulin production.</title>
        <authorList>
            <person name="Fan W."/>
            <person name="Wang S."/>
            <person name="Wang H."/>
            <person name="Wang A."/>
            <person name="Jiang F."/>
            <person name="Liu H."/>
            <person name="Zhao H."/>
            <person name="Xu D."/>
            <person name="Zhang Y."/>
        </authorList>
    </citation>
    <scope>NUCLEOTIDE SEQUENCE [LARGE SCALE GENOMIC DNA]</scope>
    <source>
        <strain evidence="2">cv. Punajuju</strain>
        <tissue evidence="1">Leaves</tissue>
    </source>
</reference>
<keyword evidence="2" id="KW-1185">Reference proteome</keyword>
<proteinExistence type="predicted"/>
<organism evidence="1 2">
    <name type="scientific">Cichorium intybus</name>
    <name type="common">Chicory</name>
    <dbReference type="NCBI Taxonomy" id="13427"/>
    <lineage>
        <taxon>Eukaryota</taxon>
        <taxon>Viridiplantae</taxon>
        <taxon>Streptophyta</taxon>
        <taxon>Embryophyta</taxon>
        <taxon>Tracheophyta</taxon>
        <taxon>Spermatophyta</taxon>
        <taxon>Magnoliopsida</taxon>
        <taxon>eudicotyledons</taxon>
        <taxon>Gunneridae</taxon>
        <taxon>Pentapetalae</taxon>
        <taxon>asterids</taxon>
        <taxon>campanulids</taxon>
        <taxon>Asterales</taxon>
        <taxon>Asteraceae</taxon>
        <taxon>Cichorioideae</taxon>
        <taxon>Cichorieae</taxon>
        <taxon>Cichoriinae</taxon>
        <taxon>Cichorium</taxon>
    </lineage>
</organism>
<reference evidence="2" key="1">
    <citation type="journal article" date="2022" name="Mol. Ecol. Resour.">
        <title>The genomes of chicory, endive, great burdock and yacon provide insights into Asteraceae palaeo-polyploidization history and plant inulin production.</title>
        <authorList>
            <person name="Fan W."/>
            <person name="Wang S."/>
            <person name="Wang H."/>
            <person name="Wang A."/>
            <person name="Jiang F."/>
            <person name="Liu H."/>
            <person name="Zhao H."/>
            <person name="Xu D."/>
            <person name="Zhang Y."/>
        </authorList>
    </citation>
    <scope>NUCLEOTIDE SEQUENCE [LARGE SCALE GENOMIC DNA]</scope>
    <source>
        <strain evidence="2">cv. Punajuju</strain>
    </source>
</reference>
<protein>
    <submittedName>
        <fullName evidence="1">Uncharacterized protein</fullName>
    </submittedName>
</protein>
<name>A0ACB9CTX1_CICIN</name>
<accession>A0ACB9CTX1</accession>